<evidence type="ECO:0000256" key="4">
    <source>
        <dbReference type="ARBA" id="ARBA00008334"/>
    </source>
</evidence>
<comment type="caution">
    <text evidence="19">The sequence shown here is derived from an EMBL/GenBank/DDBJ whole genome shotgun (WGS) entry which is preliminary data.</text>
</comment>
<dbReference type="SUPFAM" id="SSF81811">
    <property type="entry name" value="Helical domain of Sec23/24"/>
    <property type="match status" value="1"/>
</dbReference>
<dbReference type="GO" id="GO:0000139">
    <property type="term" value="C:Golgi membrane"/>
    <property type="evidence" value="ECO:0007669"/>
    <property type="project" value="UniProtKB-SubCell"/>
</dbReference>
<evidence type="ECO:0000256" key="10">
    <source>
        <dbReference type="ARBA" id="ARBA00023034"/>
    </source>
</evidence>
<dbReference type="Gene3D" id="3.40.50.410">
    <property type="entry name" value="von Willebrand factor, type A domain"/>
    <property type="match status" value="1"/>
</dbReference>
<evidence type="ECO:0000256" key="7">
    <source>
        <dbReference type="ARBA" id="ARBA00022824"/>
    </source>
</evidence>
<dbReference type="SUPFAM" id="SSF82754">
    <property type="entry name" value="C-terminal, gelsolin-like domain of Sec23/24"/>
    <property type="match status" value="1"/>
</dbReference>
<evidence type="ECO:0000259" key="17">
    <source>
        <dbReference type="Pfam" id="PF04815"/>
    </source>
</evidence>
<evidence type="ECO:0000256" key="5">
    <source>
        <dbReference type="ARBA" id="ARBA00022448"/>
    </source>
</evidence>
<evidence type="ECO:0000259" key="16">
    <source>
        <dbReference type="Pfam" id="PF04811"/>
    </source>
</evidence>
<accession>A0A3R7Q0I3</accession>
<dbReference type="GO" id="GO:0000149">
    <property type="term" value="F:SNARE binding"/>
    <property type="evidence" value="ECO:0007669"/>
    <property type="project" value="TreeGrafter"/>
</dbReference>
<dbReference type="InterPro" id="IPR006895">
    <property type="entry name" value="Znf_Sec23_Sec24"/>
</dbReference>
<feature type="compositionally biased region" description="Pro residues" evidence="13">
    <location>
        <begin position="73"/>
        <end position="120"/>
    </location>
</feature>
<dbReference type="SUPFAM" id="SSF53300">
    <property type="entry name" value="vWA-like"/>
    <property type="match status" value="1"/>
</dbReference>
<dbReference type="Pfam" id="PF04810">
    <property type="entry name" value="zf-Sec23_Sec24"/>
    <property type="match status" value="1"/>
</dbReference>
<feature type="compositionally biased region" description="Polar residues" evidence="13">
    <location>
        <begin position="427"/>
        <end position="438"/>
    </location>
</feature>
<dbReference type="EMBL" id="QCYY01000773">
    <property type="protein sequence ID" value="ROT82810.1"/>
    <property type="molecule type" value="Genomic_DNA"/>
</dbReference>
<dbReference type="Proteomes" id="UP000283509">
    <property type="component" value="Unassembled WGS sequence"/>
</dbReference>
<feature type="compositionally biased region" description="Pro residues" evidence="13">
    <location>
        <begin position="646"/>
        <end position="664"/>
    </location>
</feature>
<keyword evidence="10" id="KW-0333">Golgi apparatus</keyword>
<evidence type="ECO:0000313" key="20">
    <source>
        <dbReference type="Proteomes" id="UP000283509"/>
    </source>
</evidence>
<feature type="compositionally biased region" description="Low complexity" evidence="13">
    <location>
        <begin position="154"/>
        <end position="167"/>
    </location>
</feature>
<dbReference type="GO" id="GO:0090110">
    <property type="term" value="P:COPII-coated vesicle cargo loading"/>
    <property type="evidence" value="ECO:0007669"/>
    <property type="project" value="TreeGrafter"/>
</dbReference>
<dbReference type="GO" id="GO:0006886">
    <property type="term" value="P:intracellular protein transport"/>
    <property type="evidence" value="ECO:0007669"/>
    <property type="project" value="InterPro"/>
</dbReference>
<evidence type="ECO:0000256" key="2">
    <source>
        <dbReference type="ARBA" id="ARBA00004394"/>
    </source>
</evidence>
<dbReference type="PANTHER" id="PTHR13803">
    <property type="entry name" value="SEC24-RELATED PROTEIN"/>
    <property type="match status" value="1"/>
</dbReference>
<dbReference type="STRING" id="6689.A0A3R7Q0I3"/>
<dbReference type="InterPro" id="IPR006900">
    <property type="entry name" value="Sec23/24_helical_dom"/>
</dbReference>
<reference evidence="19 20" key="2">
    <citation type="submission" date="2019-01" db="EMBL/GenBank/DDBJ databases">
        <title>The decoding of complex shrimp genome reveals the adaptation for benthos swimmer, frequently molting mechanism and breeding impact on genome.</title>
        <authorList>
            <person name="Sun Y."/>
            <person name="Gao Y."/>
            <person name="Yu Y."/>
        </authorList>
    </citation>
    <scope>NUCLEOTIDE SEQUENCE [LARGE SCALE GENOMIC DNA]</scope>
    <source>
        <tissue evidence="19">Muscle</tissue>
    </source>
</reference>
<proteinExistence type="inferred from homology"/>
<feature type="compositionally biased region" description="Pro residues" evidence="13">
    <location>
        <begin position="452"/>
        <end position="469"/>
    </location>
</feature>
<dbReference type="GO" id="GO:0070971">
    <property type="term" value="C:endoplasmic reticulum exit site"/>
    <property type="evidence" value="ECO:0007669"/>
    <property type="project" value="TreeGrafter"/>
</dbReference>
<evidence type="ECO:0000313" key="19">
    <source>
        <dbReference type="EMBL" id="ROT82810.1"/>
    </source>
</evidence>
<evidence type="ECO:0000259" key="14">
    <source>
        <dbReference type="Pfam" id="PF00626"/>
    </source>
</evidence>
<evidence type="ECO:0000259" key="18">
    <source>
        <dbReference type="Pfam" id="PF08033"/>
    </source>
</evidence>
<dbReference type="InterPro" id="IPR050550">
    <property type="entry name" value="SEC23_SEC24_subfamily"/>
</dbReference>
<keyword evidence="9" id="KW-0653">Protein transport</keyword>
<dbReference type="InterPro" id="IPR036175">
    <property type="entry name" value="Sec23/24_helical_dom_sf"/>
</dbReference>
<keyword evidence="7" id="KW-0256">Endoplasmic reticulum</keyword>
<dbReference type="PANTHER" id="PTHR13803:SF39">
    <property type="entry name" value="SECRETORY 24AB, ISOFORM A"/>
    <property type="match status" value="1"/>
</dbReference>
<keyword evidence="5" id="KW-0813">Transport</keyword>
<name>A0A3R7Q0I3_PENVA</name>
<dbReference type="InterPro" id="IPR029006">
    <property type="entry name" value="ADF-H/Gelsolin-like_dom_sf"/>
</dbReference>
<dbReference type="GO" id="GO:0005789">
    <property type="term" value="C:endoplasmic reticulum membrane"/>
    <property type="evidence" value="ECO:0007669"/>
    <property type="project" value="UniProtKB-SubCell"/>
</dbReference>
<evidence type="ECO:0008006" key="21">
    <source>
        <dbReference type="Google" id="ProtNLM"/>
    </source>
</evidence>
<feature type="domain" description="Zinc finger Sec23/Sec24-type" evidence="15">
    <location>
        <begin position="769"/>
        <end position="805"/>
    </location>
</feature>
<comment type="similarity">
    <text evidence="4">Belongs to the SEC23/SEC24 family. SEC24 subfamily.</text>
</comment>
<dbReference type="Gene3D" id="3.40.20.10">
    <property type="entry name" value="Severin"/>
    <property type="match status" value="1"/>
</dbReference>
<evidence type="ECO:0000259" key="15">
    <source>
        <dbReference type="Pfam" id="PF04810"/>
    </source>
</evidence>
<dbReference type="Gene3D" id="2.60.40.1670">
    <property type="entry name" value="beta-sandwich domain of Sec23/24"/>
    <property type="match status" value="1"/>
</dbReference>
<feature type="compositionally biased region" description="Polar residues" evidence="13">
    <location>
        <begin position="185"/>
        <end position="203"/>
    </location>
</feature>
<feature type="compositionally biased region" description="Polar residues" evidence="13">
    <location>
        <begin position="630"/>
        <end position="639"/>
    </location>
</feature>
<keyword evidence="20" id="KW-1185">Reference proteome</keyword>
<feature type="compositionally biased region" description="Low complexity" evidence="13">
    <location>
        <begin position="329"/>
        <end position="360"/>
    </location>
</feature>
<reference evidence="19 20" key="1">
    <citation type="submission" date="2018-04" db="EMBL/GenBank/DDBJ databases">
        <authorList>
            <person name="Zhang X."/>
            <person name="Yuan J."/>
            <person name="Li F."/>
            <person name="Xiang J."/>
        </authorList>
    </citation>
    <scope>NUCLEOTIDE SEQUENCE [LARGE SCALE GENOMIC DNA]</scope>
    <source>
        <tissue evidence="19">Muscle</tissue>
    </source>
</reference>
<feature type="domain" description="Sec23/Sec24 trunk" evidence="16">
    <location>
        <begin position="842"/>
        <end position="1062"/>
    </location>
</feature>
<evidence type="ECO:0000256" key="12">
    <source>
        <dbReference type="ARBA" id="ARBA00023329"/>
    </source>
</evidence>
<sequence>MQQPPPVINGGGPRQPQPHRFPTAPPAGPPMGMKPPGPGMAPPVGLPRLNGPLMNGPPSAPPARAPLVNGQMGPPPLGPPMGPPAGPPTRPPLGPPTQPPLGPPQRPMGQPPMPNVPPSGPAAKLSTRPNLVASGPPSPLLNGHQRPSPPTSLPEPLSNRSSNRSSRQPSPIPTPQLDRMEMQATPDSGHTPSGSMTNLSEASSMGLLNPKSAGSSGKSTPRMPSPSIPGSGGTAAPTSSAPANVPPSSQPASSEEAASGSYVNSVSLDRTVKPQLPSGAQVMNVLSKQTVTDAWPELPKSISSSAVPPPVNSNPSLKPETSAPSLVRPPVIGGQSVPPSSGPPSTTAPSVSSVPTSAPQFNGPPVRSPMFGSGQPSVPGQFVPQHNNAYAPAGSLAQPSRPSGPTMMPRGPQSPMSMGSLPASMGQPPTSMGVSSFPGSMGQRPPMSMGVGPPPSGMGPPKTVGPPPMSVGAPPTSMGAPPTSMGAPPTSMGAPPTSMGAPPTSMGAPPTSMEHPNINGAPPTSMGAPPTSMGAPPTSMGAPPTSNVSMGAPPTSMGVPPSMGPPPTSMGAPPSMGPPPTSMGPPPMSMGAPPSMGPPPSSMGAPPSMGPPPTSMGAPPMGYQQPPRMPNQSQHNAMQGTMPRYPNQPQPTQKYPPPPRPGAPPGVNQLSQQLGGLSVTREGWNKGWGTQQLDLLQQRQILPPEGVVPPKPVLVQEYLPNCSPDIFRCTLTKVPETKSVLQKSRLPFGILIHPFKDLEHLPVVSCNTIVRCRSCRTYINPFVVFKGERRWECNLCFRVNDLPEEFQYDPVSRTYGDPSRRPEVKEATIEFIAPQEYMLRPPQPATYLWVLDVSRQAVDTGYLKIVCDTLLAQLDKIPGDRRTMIGFITFSNNVQFYLMGEDQKSVQILEVGEVSDMFVPNPEDLLVNLEQSRTLIEELLSKLPESQGGTVQTQSALGPALQAAYKLMSPIGGRITVMTTTLPSVGPGALQSREDPNQRAGSDVQNMGPATDFYKKLSLDCSGQQIAVDLFALNSQYVDMATLTGISKFSGGCIHHFPGFHVARNPPSVGPFTACLTRYVTRKIGFEAVMRIRATRGLAITNFHGNFFVRSTDLLSLPNINPDAGFGMQVNIEEPLHNIRERRIRVHTLCLPVTPNIHEVVTSGDQQAVIGLLAKMAVDRSLTSSLSDARDALVNACVDALTAFKMGLSSPAHGALEVCPNLSLLPLFTLALFKSIALRSGTSTKLDDRLYEMCELKSLPLRHLMTKLYPDLYAIHTLSDKGALNIDDQVIPQPGRLHLTAERLDRTGAYLMDAGSSIYIYVRSMVSSEWVEATLGVPSYAAIPQPLYDDALPVLDTSQSHLLHNFISHLQRGKPYPAPVLILKEDNPARMLFIQRLVDDRSEGCHSYVEFLQYLKKNVK</sequence>
<dbReference type="InterPro" id="IPR012990">
    <property type="entry name" value="Beta-sandwich_Sec23_24"/>
</dbReference>
<dbReference type="Gene3D" id="1.20.120.730">
    <property type="entry name" value="Sec23/Sec24 helical domain"/>
    <property type="match status" value="1"/>
</dbReference>
<feature type="compositionally biased region" description="Pro residues" evidence="13">
    <location>
        <begin position="575"/>
        <end position="588"/>
    </location>
</feature>
<dbReference type="InterPro" id="IPR036180">
    <property type="entry name" value="Gelsolin-like_dom_sf"/>
</dbReference>
<dbReference type="Pfam" id="PF04815">
    <property type="entry name" value="Sec23_helical"/>
    <property type="match status" value="1"/>
</dbReference>
<evidence type="ECO:0000256" key="6">
    <source>
        <dbReference type="ARBA" id="ARBA00022490"/>
    </source>
</evidence>
<feature type="compositionally biased region" description="Polar residues" evidence="13">
    <location>
        <begin position="374"/>
        <end position="388"/>
    </location>
</feature>
<evidence type="ECO:0000256" key="1">
    <source>
        <dbReference type="ARBA" id="ARBA00004299"/>
    </source>
</evidence>
<organism evidence="19 20">
    <name type="scientific">Penaeus vannamei</name>
    <name type="common">Whiteleg shrimp</name>
    <name type="synonym">Litopenaeus vannamei</name>
    <dbReference type="NCBI Taxonomy" id="6689"/>
    <lineage>
        <taxon>Eukaryota</taxon>
        <taxon>Metazoa</taxon>
        <taxon>Ecdysozoa</taxon>
        <taxon>Arthropoda</taxon>
        <taxon>Crustacea</taxon>
        <taxon>Multicrustacea</taxon>
        <taxon>Malacostraca</taxon>
        <taxon>Eumalacostraca</taxon>
        <taxon>Eucarida</taxon>
        <taxon>Decapoda</taxon>
        <taxon>Dendrobranchiata</taxon>
        <taxon>Penaeoidea</taxon>
        <taxon>Penaeidae</taxon>
        <taxon>Penaeus</taxon>
    </lineage>
</organism>
<dbReference type="Pfam" id="PF04811">
    <property type="entry name" value="Sec23_trunk"/>
    <property type="match status" value="1"/>
</dbReference>
<dbReference type="SUPFAM" id="SSF81995">
    <property type="entry name" value="beta-sandwich domain of Sec23/24"/>
    <property type="match status" value="1"/>
</dbReference>
<evidence type="ECO:0000256" key="8">
    <source>
        <dbReference type="ARBA" id="ARBA00022892"/>
    </source>
</evidence>
<feature type="region of interest" description="Disordered" evidence="13">
    <location>
        <begin position="297"/>
        <end position="671"/>
    </location>
</feature>
<feature type="domain" description="Gelsolin-like" evidence="14">
    <location>
        <begin position="1292"/>
        <end position="1367"/>
    </location>
</feature>
<dbReference type="Gene3D" id="2.30.30.380">
    <property type="entry name" value="Zn-finger domain of Sec23/24"/>
    <property type="match status" value="1"/>
</dbReference>
<dbReference type="InterPro" id="IPR006896">
    <property type="entry name" value="Sec23/24_trunk_dom"/>
</dbReference>
<keyword evidence="6" id="KW-0963">Cytoplasm</keyword>
<feature type="domain" description="Sec23/Sec24 beta-sandwich" evidence="18">
    <location>
        <begin position="1085"/>
        <end position="1154"/>
    </location>
</feature>
<dbReference type="SUPFAM" id="SSF82919">
    <property type="entry name" value="Zn-finger domain of Sec23/24"/>
    <property type="match status" value="1"/>
</dbReference>
<evidence type="ECO:0000256" key="9">
    <source>
        <dbReference type="ARBA" id="ARBA00022927"/>
    </source>
</evidence>
<feature type="region of interest" description="Disordered" evidence="13">
    <location>
        <begin position="1"/>
        <end position="265"/>
    </location>
</feature>
<keyword evidence="12" id="KW-0968">Cytoplasmic vesicle</keyword>
<gene>
    <name evidence="19" type="ORF">C7M84_024004</name>
</gene>
<feature type="compositionally biased region" description="Pro residues" evidence="13">
    <location>
        <begin position="23"/>
        <end position="45"/>
    </location>
</feature>
<dbReference type="GO" id="GO:0008270">
    <property type="term" value="F:zinc ion binding"/>
    <property type="evidence" value="ECO:0007669"/>
    <property type="project" value="InterPro"/>
</dbReference>
<evidence type="ECO:0000256" key="11">
    <source>
        <dbReference type="ARBA" id="ARBA00023136"/>
    </source>
</evidence>
<dbReference type="InterPro" id="IPR036174">
    <property type="entry name" value="Znf_Sec23_Sec24_sf"/>
</dbReference>
<dbReference type="InterPro" id="IPR036465">
    <property type="entry name" value="vWFA_dom_sf"/>
</dbReference>
<feature type="region of interest" description="Disordered" evidence="13">
    <location>
        <begin position="986"/>
        <end position="1005"/>
    </location>
</feature>
<keyword evidence="8" id="KW-0931">ER-Golgi transport</keyword>
<dbReference type="InterPro" id="IPR007123">
    <property type="entry name" value="Gelsolin-like_dom"/>
</dbReference>
<keyword evidence="11" id="KW-0472">Membrane</keyword>
<dbReference type="Pfam" id="PF00626">
    <property type="entry name" value="Gelsolin"/>
    <property type="match status" value="1"/>
</dbReference>
<dbReference type="GO" id="GO:0030127">
    <property type="term" value="C:COPII vesicle coat"/>
    <property type="evidence" value="ECO:0007669"/>
    <property type="project" value="InterPro"/>
</dbReference>
<protein>
    <recommendedName>
        <fullName evidence="21">Protein transport protein Sec24A</fullName>
    </recommendedName>
</protein>
<evidence type="ECO:0000256" key="3">
    <source>
        <dbReference type="ARBA" id="ARBA00004397"/>
    </source>
</evidence>
<dbReference type="OrthoDB" id="49016at2759"/>
<evidence type="ECO:0000256" key="13">
    <source>
        <dbReference type="SAM" id="MobiDB-lite"/>
    </source>
</evidence>
<comment type="subcellular location">
    <subcellularLocation>
        <location evidence="1">Cytoplasmic vesicle</location>
        <location evidence="1">COPII-coated vesicle membrane</location>
        <topology evidence="1">Peripheral membrane protein</topology>
        <orientation evidence="1">Cytoplasmic side</orientation>
    </subcellularLocation>
    <subcellularLocation>
        <location evidence="3">Endoplasmic reticulum membrane</location>
        <topology evidence="3">Peripheral membrane protein</topology>
        <orientation evidence="3">Cytoplasmic side</orientation>
    </subcellularLocation>
    <subcellularLocation>
        <location evidence="2">Golgi apparatus membrane</location>
    </subcellularLocation>
</comment>
<dbReference type="FunFam" id="2.30.30.380:FF:000004">
    <property type="entry name" value="SEC24 homolog B, COPII coat complex component"/>
    <property type="match status" value="1"/>
</dbReference>
<dbReference type="Pfam" id="PF08033">
    <property type="entry name" value="Sec23_BS"/>
    <property type="match status" value="1"/>
</dbReference>
<feature type="compositionally biased region" description="Low complexity" evidence="13">
    <location>
        <begin position="250"/>
        <end position="261"/>
    </location>
</feature>
<feature type="domain" description="Sec23/Sec24 helical" evidence="17">
    <location>
        <begin position="1165"/>
        <end position="1265"/>
    </location>
</feature>